<comment type="caution">
    <text evidence="9">The sequence shown here is derived from an EMBL/GenBank/DDBJ whole genome shotgun (WGS) entry which is preliminary data.</text>
</comment>
<evidence type="ECO:0000256" key="2">
    <source>
        <dbReference type="ARBA" id="ARBA00008954"/>
    </source>
</evidence>
<reference evidence="9" key="1">
    <citation type="submission" date="2021-01" db="EMBL/GenBank/DDBJ databases">
        <title>Whole genome shotgun sequence of Rhizocola hellebori NBRC 109834.</title>
        <authorList>
            <person name="Komaki H."/>
            <person name="Tamura T."/>
        </authorList>
    </citation>
    <scope>NUCLEOTIDE SEQUENCE</scope>
    <source>
        <strain evidence="9">NBRC 109834</strain>
    </source>
</reference>
<dbReference type="InterPro" id="IPR015422">
    <property type="entry name" value="PyrdxlP-dep_Trfase_small"/>
</dbReference>
<keyword evidence="5 9" id="KW-0032">Aminotransferase</keyword>
<evidence type="ECO:0000256" key="3">
    <source>
        <dbReference type="ARBA" id="ARBA00011881"/>
    </source>
</evidence>
<dbReference type="EC" id="2.6.1.44" evidence="4"/>
<evidence type="ECO:0000256" key="7">
    <source>
        <dbReference type="ARBA" id="ARBA00022898"/>
    </source>
</evidence>
<dbReference type="Gene3D" id="3.90.1150.10">
    <property type="entry name" value="Aspartate Aminotransferase, domain 1"/>
    <property type="match status" value="1"/>
</dbReference>
<evidence type="ECO:0000256" key="8">
    <source>
        <dbReference type="RuleBase" id="RU003560"/>
    </source>
</evidence>
<dbReference type="GO" id="GO:0008453">
    <property type="term" value="F:alanine-glyoxylate transaminase activity"/>
    <property type="evidence" value="ECO:0007669"/>
    <property type="project" value="UniProtKB-EC"/>
</dbReference>
<gene>
    <name evidence="9" type="ORF">Rhe02_35910</name>
</gene>
<dbReference type="PANTHER" id="PTHR45688:SF3">
    <property type="entry name" value="ALANINE--GLYOXYLATE AMINOTRANSFERASE 2, MITOCHONDRIAL"/>
    <property type="match status" value="1"/>
</dbReference>
<dbReference type="Gene3D" id="3.40.640.10">
    <property type="entry name" value="Type I PLP-dependent aspartate aminotransferase-like (Major domain)"/>
    <property type="match status" value="1"/>
</dbReference>
<evidence type="ECO:0000256" key="1">
    <source>
        <dbReference type="ARBA" id="ARBA00001933"/>
    </source>
</evidence>
<evidence type="ECO:0000313" key="10">
    <source>
        <dbReference type="Proteomes" id="UP000612899"/>
    </source>
</evidence>
<organism evidence="9 10">
    <name type="scientific">Rhizocola hellebori</name>
    <dbReference type="NCBI Taxonomy" id="1392758"/>
    <lineage>
        <taxon>Bacteria</taxon>
        <taxon>Bacillati</taxon>
        <taxon>Actinomycetota</taxon>
        <taxon>Actinomycetes</taxon>
        <taxon>Micromonosporales</taxon>
        <taxon>Micromonosporaceae</taxon>
        <taxon>Rhizocola</taxon>
    </lineage>
</organism>
<evidence type="ECO:0000256" key="6">
    <source>
        <dbReference type="ARBA" id="ARBA00022679"/>
    </source>
</evidence>
<comment type="subunit">
    <text evidence="3">Homotetramer.</text>
</comment>
<comment type="similarity">
    <text evidence="2 8">Belongs to the class-III pyridoxal-phosphate-dependent aminotransferase family.</text>
</comment>
<keyword evidence="10" id="KW-1185">Reference proteome</keyword>
<dbReference type="PIRSF" id="PIRSF000521">
    <property type="entry name" value="Transaminase_4ab_Lys_Orn"/>
    <property type="match status" value="1"/>
</dbReference>
<comment type="cofactor">
    <cofactor evidence="1">
        <name>pyridoxal 5'-phosphate</name>
        <dbReference type="ChEBI" id="CHEBI:597326"/>
    </cofactor>
</comment>
<dbReference type="AlphaFoldDB" id="A0A8J3Q8R4"/>
<dbReference type="Proteomes" id="UP000612899">
    <property type="component" value="Unassembled WGS sequence"/>
</dbReference>
<dbReference type="GO" id="GO:0030170">
    <property type="term" value="F:pyridoxal phosphate binding"/>
    <property type="evidence" value="ECO:0007669"/>
    <property type="project" value="InterPro"/>
</dbReference>
<keyword evidence="6" id="KW-0808">Transferase</keyword>
<dbReference type="InterPro" id="IPR015421">
    <property type="entry name" value="PyrdxlP-dep_Trfase_major"/>
</dbReference>
<dbReference type="PANTHER" id="PTHR45688">
    <property type="match status" value="1"/>
</dbReference>
<dbReference type="FunFam" id="3.40.640.10:FF:000004">
    <property type="entry name" value="Acetylornithine aminotransferase"/>
    <property type="match status" value="1"/>
</dbReference>
<dbReference type="SUPFAM" id="SSF53383">
    <property type="entry name" value="PLP-dependent transferases"/>
    <property type="match status" value="1"/>
</dbReference>
<dbReference type="RefSeq" id="WP_203909365.1">
    <property type="nucleotide sequence ID" value="NZ_BONY01000019.1"/>
</dbReference>
<dbReference type="InterPro" id="IPR015424">
    <property type="entry name" value="PyrdxlP-dep_Trfase"/>
</dbReference>
<dbReference type="EMBL" id="BONY01000019">
    <property type="protein sequence ID" value="GIH05524.1"/>
    <property type="molecule type" value="Genomic_DNA"/>
</dbReference>
<keyword evidence="7 8" id="KW-0663">Pyridoxal phosphate</keyword>
<dbReference type="InterPro" id="IPR005814">
    <property type="entry name" value="Aminotrans_3"/>
</dbReference>
<dbReference type="Pfam" id="PF00202">
    <property type="entry name" value="Aminotran_3"/>
    <property type="match status" value="1"/>
</dbReference>
<evidence type="ECO:0000313" key="9">
    <source>
        <dbReference type="EMBL" id="GIH05524.1"/>
    </source>
</evidence>
<proteinExistence type="inferred from homology"/>
<accession>A0A8J3Q8R4</accession>
<name>A0A8J3Q8R4_9ACTN</name>
<dbReference type="CDD" id="cd00610">
    <property type="entry name" value="OAT_like"/>
    <property type="match status" value="1"/>
</dbReference>
<evidence type="ECO:0000256" key="4">
    <source>
        <dbReference type="ARBA" id="ARBA00013049"/>
    </source>
</evidence>
<sequence length="423" mass="44850">MNDDLLARHRAVLPSWISPLYGEPIEIVSGSGCRVTDAQGRTYLDFFGGVLTNMIGYDVAEISDAVRAQLDTGIAHTSTLYLIRKQVELAEKIAKLSGIENAKVFLANSGTEANDTALMLATQFRRSNQILAMRNSYHGRSFAALGVTGNRGWSATSLTPVAVSYLHSGDRIRGVFAGLSDRDYINRAVADLREVLATTTAGDVACLIAEPIQGVGGFVAPPDGYFKAVKEVLDEHGILWVSDEVQTGWGRTGSHFWGYQAHDVVPDMITFAKGVGNGFALGGVIGRPEVMDCLTATSFNTFGGNPVSASAGAAVIDYLLSHDLQANAAHVGAVLHHGLRDLNAPSIAEVRGKGLMLAVEFVKPGTLEPDPAETLRVVEACKTAGLLVGKGGLYGNVIRMGPPLTLTEAEAKEGLEILSCAIQ</sequence>
<protein>
    <recommendedName>
        <fullName evidence="4">alanine--glyoxylate transaminase</fullName>
        <ecNumber evidence="4">2.6.1.44</ecNumber>
    </recommendedName>
</protein>
<evidence type="ECO:0000256" key="5">
    <source>
        <dbReference type="ARBA" id="ARBA00022576"/>
    </source>
</evidence>